<feature type="chain" id="PRO_5003321383" description="Secreted protein" evidence="2">
    <location>
        <begin position="23"/>
        <end position="290"/>
    </location>
</feature>
<dbReference type="STRING" id="747676.F4S9V1"/>
<feature type="region of interest" description="Disordered" evidence="1">
    <location>
        <begin position="40"/>
        <end position="75"/>
    </location>
</feature>
<evidence type="ECO:0000313" key="3">
    <source>
        <dbReference type="EMBL" id="EGF98597.1"/>
    </source>
</evidence>
<evidence type="ECO:0008006" key="5">
    <source>
        <dbReference type="Google" id="ProtNLM"/>
    </source>
</evidence>
<dbReference type="Proteomes" id="UP000001072">
    <property type="component" value="Unassembled WGS sequence"/>
</dbReference>
<dbReference type="AlphaFoldDB" id="F4S9V1"/>
<proteinExistence type="predicted"/>
<gene>
    <name evidence="3" type="ORF">MELLADRAFT_95579</name>
</gene>
<name>F4S9V1_MELLP</name>
<evidence type="ECO:0000256" key="2">
    <source>
        <dbReference type="SAM" id="SignalP"/>
    </source>
</evidence>
<dbReference type="GeneID" id="18937281"/>
<dbReference type="EMBL" id="GL883173">
    <property type="protein sequence ID" value="EGF98597.1"/>
    <property type="molecule type" value="Genomic_DNA"/>
</dbReference>
<dbReference type="HOGENOM" id="CLU_029378_3_0_1"/>
<reference evidence="4" key="1">
    <citation type="journal article" date="2011" name="Proc. Natl. Acad. Sci. U.S.A.">
        <title>Obligate biotrophy features unraveled by the genomic analysis of rust fungi.</title>
        <authorList>
            <person name="Duplessis S."/>
            <person name="Cuomo C.A."/>
            <person name="Lin Y.-C."/>
            <person name="Aerts A."/>
            <person name="Tisserant E."/>
            <person name="Veneault-Fourrey C."/>
            <person name="Joly D.L."/>
            <person name="Hacquard S."/>
            <person name="Amselem J."/>
            <person name="Cantarel B.L."/>
            <person name="Chiu R."/>
            <person name="Coutinho P.M."/>
            <person name="Feau N."/>
            <person name="Field M."/>
            <person name="Frey P."/>
            <person name="Gelhaye E."/>
            <person name="Goldberg J."/>
            <person name="Grabherr M.G."/>
            <person name="Kodira C.D."/>
            <person name="Kohler A."/>
            <person name="Kuees U."/>
            <person name="Lindquist E.A."/>
            <person name="Lucas S.M."/>
            <person name="Mago R."/>
            <person name="Mauceli E."/>
            <person name="Morin E."/>
            <person name="Murat C."/>
            <person name="Pangilinan J.L."/>
            <person name="Park R."/>
            <person name="Pearson M."/>
            <person name="Quesneville H."/>
            <person name="Rouhier N."/>
            <person name="Sakthikumar S."/>
            <person name="Salamov A.A."/>
            <person name="Schmutz J."/>
            <person name="Selles B."/>
            <person name="Shapiro H."/>
            <person name="Tanguay P."/>
            <person name="Tuskan G.A."/>
            <person name="Henrissat B."/>
            <person name="Van de Peer Y."/>
            <person name="Rouze P."/>
            <person name="Ellis J.G."/>
            <person name="Dodds P.N."/>
            <person name="Schein J.E."/>
            <person name="Zhong S."/>
            <person name="Hamelin R.C."/>
            <person name="Grigoriev I.V."/>
            <person name="Szabo L.J."/>
            <person name="Martin F."/>
        </authorList>
    </citation>
    <scope>NUCLEOTIDE SEQUENCE [LARGE SCALE GENOMIC DNA]</scope>
    <source>
        <strain evidence="4">98AG31 / pathotype 3-4-7</strain>
    </source>
</reference>
<evidence type="ECO:0000313" key="4">
    <source>
        <dbReference type="Proteomes" id="UP000001072"/>
    </source>
</evidence>
<keyword evidence="4" id="KW-1185">Reference proteome</keyword>
<dbReference type="PANTHER" id="PTHR34587:SF2">
    <property type="entry name" value="G-PROTEIN COUPLED RECEPTORS FAMILY 1 PROFILE DOMAIN-CONTAINING PROTEIN"/>
    <property type="match status" value="1"/>
</dbReference>
<dbReference type="InParanoid" id="F4S9V1"/>
<keyword evidence="2" id="KW-0732">Signal</keyword>
<protein>
    <recommendedName>
        <fullName evidence="5">Secreted protein</fullName>
    </recommendedName>
</protein>
<dbReference type="OrthoDB" id="2336871at2759"/>
<dbReference type="RefSeq" id="XP_007418146.1">
    <property type="nucleotide sequence ID" value="XM_007418084.1"/>
</dbReference>
<dbReference type="PANTHER" id="PTHR34587">
    <property type="entry name" value="VWFA DOMAIN-CONTAINING PROTEIN"/>
    <property type="match status" value="1"/>
</dbReference>
<feature type="signal peptide" evidence="2">
    <location>
        <begin position="1"/>
        <end position="22"/>
    </location>
</feature>
<feature type="compositionally biased region" description="Low complexity" evidence="1">
    <location>
        <begin position="54"/>
        <end position="75"/>
    </location>
</feature>
<dbReference type="InterPro" id="IPR053216">
    <property type="entry name" value="Appressorial_penetr-assoc"/>
</dbReference>
<sequence>MRSSISQFAYLISFLTFETILSSSLDHAITDRRVSHLSIRDPRSGFGGFRGQKNRATTAKNNKTTTSTAKDTDAQTSLTLDPAEIQTGSAQDGNPTGGQVASLTSTNNFINFCISPLALGAPLMNGTQTKATQSCNPIPMGMMVSQNNMPSAKFTNPVNLETIKANKTFDITMKIKNLNAGNFVNAATNYFSAPAQIDPKNGNVIGHSHFVIEAIDSLTSTTVTNPLQFAFFKGVDGAAVGGVLTVNVPGGLPAGTYRLGSINSAANHQPVLSTIAQHGLFDDVVYFTAK</sequence>
<dbReference type="VEuPathDB" id="FungiDB:MELLADRAFT_95579"/>
<dbReference type="eggNOG" id="ENOG502QU23">
    <property type="taxonomic scope" value="Eukaryota"/>
</dbReference>
<organism evidence="4">
    <name type="scientific">Melampsora larici-populina (strain 98AG31 / pathotype 3-4-7)</name>
    <name type="common">Poplar leaf rust fungus</name>
    <dbReference type="NCBI Taxonomy" id="747676"/>
    <lineage>
        <taxon>Eukaryota</taxon>
        <taxon>Fungi</taxon>
        <taxon>Dikarya</taxon>
        <taxon>Basidiomycota</taxon>
        <taxon>Pucciniomycotina</taxon>
        <taxon>Pucciniomycetes</taxon>
        <taxon>Pucciniales</taxon>
        <taxon>Melampsoraceae</taxon>
        <taxon>Melampsora</taxon>
    </lineage>
</organism>
<dbReference type="KEGG" id="mlr:MELLADRAFT_95579"/>
<accession>F4S9V1</accession>
<evidence type="ECO:0000256" key="1">
    <source>
        <dbReference type="SAM" id="MobiDB-lite"/>
    </source>
</evidence>